<dbReference type="Gene3D" id="3.30.70.270">
    <property type="match status" value="1"/>
</dbReference>
<sequence>MATVPARAGLRESDDAGRYGGDEFGIVLHATPAGDARLVAEAICREIRRIDVAALGEARVTASVGMAPAHGGHDSLEQWIEEADAALYRAKRGGRDRIEA</sequence>
<dbReference type="InterPro" id="IPR000160">
    <property type="entry name" value="GGDEF_dom"/>
</dbReference>
<evidence type="ECO:0000256" key="1">
    <source>
        <dbReference type="ARBA" id="ARBA00012528"/>
    </source>
</evidence>
<evidence type="ECO:0000256" key="2">
    <source>
        <dbReference type="ARBA" id="ARBA00034247"/>
    </source>
</evidence>
<dbReference type="PROSITE" id="PS50887">
    <property type="entry name" value="GGDEF"/>
    <property type="match status" value="1"/>
</dbReference>
<dbReference type="NCBIfam" id="TIGR00254">
    <property type="entry name" value="GGDEF"/>
    <property type="match status" value="1"/>
</dbReference>
<accession>A0ABT6JY01</accession>
<evidence type="ECO:0000313" key="4">
    <source>
        <dbReference type="EMBL" id="MDH5835579.1"/>
    </source>
</evidence>
<keyword evidence="5" id="KW-1185">Reference proteome</keyword>
<dbReference type="EC" id="2.7.7.65" evidence="1"/>
<proteinExistence type="predicted"/>
<dbReference type="CDD" id="cd01949">
    <property type="entry name" value="GGDEF"/>
    <property type="match status" value="1"/>
</dbReference>
<feature type="domain" description="GGDEF" evidence="3">
    <location>
        <begin position="1"/>
        <end position="100"/>
    </location>
</feature>
<gene>
    <name evidence="4" type="ORF">QFW81_16845</name>
</gene>
<dbReference type="GO" id="GO:0052621">
    <property type="term" value="F:diguanylate cyclase activity"/>
    <property type="evidence" value="ECO:0007669"/>
    <property type="project" value="UniProtKB-EC"/>
</dbReference>
<dbReference type="InterPro" id="IPR043128">
    <property type="entry name" value="Rev_trsase/Diguanyl_cyclase"/>
</dbReference>
<dbReference type="PANTHER" id="PTHR45138:SF9">
    <property type="entry name" value="DIGUANYLATE CYCLASE DGCM-RELATED"/>
    <property type="match status" value="1"/>
</dbReference>
<dbReference type="Proteomes" id="UP001156873">
    <property type="component" value="Unassembled WGS sequence"/>
</dbReference>
<protein>
    <recommendedName>
        <fullName evidence="1">diguanylate cyclase</fullName>
        <ecNumber evidence="1">2.7.7.65</ecNumber>
    </recommendedName>
</protein>
<evidence type="ECO:0000313" key="5">
    <source>
        <dbReference type="Proteomes" id="UP001156873"/>
    </source>
</evidence>
<comment type="caution">
    <text evidence="4">The sequence shown here is derived from an EMBL/GenBank/DDBJ whole genome shotgun (WGS) entry which is preliminary data.</text>
</comment>
<dbReference type="EMBL" id="JARXRO010000020">
    <property type="protein sequence ID" value="MDH5835579.1"/>
    <property type="molecule type" value="Genomic_DNA"/>
</dbReference>
<keyword evidence="4" id="KW-0548">Nucleotidyltransferase</keyword>
<dbReference type="PANTHER" id="PTHR45138">
    <property type="entry name" value="REGULATORY COMPONENTS OF SENSORY TRANSDUCTION SYSTEM"/>
    <property type="match status" value="1"/>
</dbReference>
<organism evidence="4 5">
    <name type="scientific">Luteimonas kalidii</name>
    <dbReference type="NCBI Taxonomy" id="3042025"/>
    <lineage>
        <taxon>Bacteria</taxon>
        <taxon>Pseudomonadati</taxon>
        <taxon>Pseudomonadota</taxon>
        <taxon>Gammaproteobacteria</taxon>
        <taxon>Lysobacterales</taxon>
        <taxon>Lysobacteraceae</taxon>
        <taxon>Luteimonas</taxon>
    </lineage>
</organism>
<dbReference type="Pfam" id="PF00990">
    <property type="entry name" value="GGDEF"/>
    <property type="match status" value="1"/>
</dbReference>
<dbReference type="SUPFAM" id="SSF55073">
    <property type="entry name" value="Nucleotide cyclase"/>
    <property type="match status" value="1"/>
</dbReference>
<dbReference type="InterPro" id="IPR050469">
    <property type="entry name" value="Diguanylate_Cyclase"/>
</dbReference>
<name>A0ABT6JY01_9GAMM</name>
<keyword evidence="4" id="KW-0808">Transferase</keyword>
<dbReference type="RefSeq" id="WP_280580378.1">
    <property type="nucleotide sequence ID" value="NZ_JARXRO010000020.1"/>
</dbReference>
<reference evidence="4 5" key="1">
    <citation type="submission" date="2023-04" db="EMBL/GenBank/DDBJ databases">
        <title>Luteimonas sp. M1R5S59.</title>
        <authorList>
            <person name="Sun J.-Q."/>
        </authorList>
    </citation>
    <scope>NUCLEOTIDE SEQUENCE [LARGE SCALE GENOMIC DNA]</scope>
    <source>
        <strain evidence="4 5">M1R5S59</strain>
    </source>
</reference>
<dbReference type="InterPro" id="IPR029787">
    <property type="entry name" value="Nucleotide_cyclase"/>
</dbReference>
<evidence type="ECO:0000259" key="3">
    <source>
        <dbReference type="PROSITE" id="PS50887"/>
    </source>
</evidence>
<comment type="catalytic activity">
    <reaction evidence="2">
        <text>2 GTP = 3',3'-c-di-GMP + 2 diphosphate</text>
        <dbReference type="Rhea" id="RHEA:24898"/>
        <dbReference type="ChEBI" id="CHEBI:33019"/>
        <dbReference type="ChEBI" id="CHEBI:37565"/>
        <dbReference type="ChEBI" id="CHEBI:58805"/>
        <dbReference type="EC" id="2.7.7.65"/>
    </reaction>
</comment>